<dbReference type="EMBL" id="JADGJQ010000070">
    <property type="protein sequence ID" value="KAJ3173424.1"/>
    <property type="molecule type" value="Genomic_DNA"/>
</dbReference>
<accession>A0AAD5TEA0</accession>
<evidence type="ECO:0000313" key="2">
    <source>
        <dbReference type="Proteomes" id="UP001212152"/>
    </source>
</evidence>
<keyword evidence="2" id="KW-1185">Reference proteome</keyword>
<dbReference type="AlphaFoldDB" id="A0AAD5TEA0"/>
<name>A0AAD5TEA0_9FUNG</name>
<evidence type="ECO:0000313" key="1">
    <source>
        <dbReference type="EMBL" id="KAJ3173424.1"/>
    </source>
</evidence>
<protein>
    <submittedName>
        <fullName evidence="1">Uncharacterized protein</fullName>
    </submittedName>
</protein>
<sequence>MAAPEDAATVADLEWWLFEQYFKPHGLSFDGKTVPPVEKIAAAPDLMDMSAAPTTAFEAVFKAAFKPLMNEEISSRYLWEIISLGKLDLSTRGAEVLAAVVIAARDDIFLRIGQERIEISILHYAIGNPQFLEPLLDVPEIRRSGWGTAVDALLPGRRYAISTNHPPSEVFRIFEVLLSRVEPVIIGPDTLKKIAKWLGQQSKSFRAAQLATLHARVGTVRLQELASE</sequence>
<comment type="caution">
    <text evidence="1">The sequence shown here is derived from an EMBL/GenBank/DDBJ whole genome shotgun (WGS) entry which is preliminary data.</text>
</comment>
<proteinExistence type="predicted"/>
<gene>
    <name evidence="1" type="ORF">HDU87_007585</name>
</gene>
<organism evidence="1 2">
    <name type="scientific">Geranomyces variabilis</name>
    <dbReference type="NCBI Taxonomy" id="109894"/>
    <lineage>
        <taxon>Eukaryota</taxon>
        <taxon>Fungi</taxon>
        <taxon>Fungi incertae sedis</taxon>
        <taxon>Chytridiomycota</taxon>
        <taxon>Chytridiomycota incertae sedis</taxon>
        <taxon>Chytridiomycetes</taxon>
        <taxon>Spizellomycetales</taxon>
        <taxon>Powellomycetaceae</taxon>
        <taxon>Geranomyces</taxon>
    </lineage>
</organism>
<dbReference type="Proteomes" id="UP001212152">
    <property type="component" value="Unassembled WGS sequence"/>
</dbReference>
<reference evidence="1" key="1">
    <citation type="submission" date="2020-05" db="EMBL/GenBank/DDBJ databases">
        <title>Phylogenomic resolution of chytrid fungi.</title>
        <authorList>
            <person name="Stajich J.E."/>
            <person name="Amses K."/>
            <person name="Simmons R."/>
            <person name="Seto K."/>
            <person name="Myers J."/>
            <person name="Bonds A."/>
            <person name="Quandt C.A."/>
            <person name="Barry K."/>
            <person name="Liu P."/>
            <person name="Grigoriev I."/>
            <person name="Longcore J.E."/>
            <person name="James T.Y."/>
        </authorList>
    </citation>
    <scope>NUCLEOTIDE SEQUENCE</scope>
    <source>
        <strain evidence="1">JEL0379</strain>
    </source>
</reference>